<dbReference type="InterPro" id="IPR036942">
    <property type="entry name" value="Beta-barrel_TonB_sf"/>
</dbReference>
<organism evidence="10 11">
    <name type="scientific">Flavobacterium kingsejongi</name>
    <dbReference type="NCBI Taxonomy" id="1678728"/>
    <lineage>
        <taxon>Bacteria</taxon>
        <taxon>Pseudomonadati</taxon>
        <taxon>Bacteroidota</taxon>
        <taxon>Flavobacteriia</taxon>
        <taxon>Flavobacteriales</taxon>
        <taxon>Flavobacteriaceae</taxon>
        <taxon>Flavobacterium</taxon>
    </lineage>
</organism>
<dbReference type="PANTHER" id="PTHR30069">
    <property type="entry name" value="TONB-DEPENDENT OUTER MEMBRANE RECEPTOR"/>
    <property type="match status" value="1"/>
</dbReference>
<keyword evidence="11" id="KW-1185">Reference proteome</keyword>
<evidence type="ECO:0000313" key="11">
    <source>
        <dbReference type="Proteomes" id="UP000244677"/>
    </source>
</evidence>
<dbReference type="Gene3D" id="2.40.170.20">
    <property type="entry name" value="TonB-dependent receptor, beta-barrel domain"/>
    <property type="match status" value="1"/>
</dbReference>
<reference evidence="10 11" key="1">
    <citation type="submission" date="2017-04" db="EMBL/GenBank/DDBJ databases">
        <title>Complete genome sequence of Flavobacterium kingsejong AJ004.</title>
        <authorList>
            <person name="Lee P.C."/>
        </authorList>
    </citation>
    <scope>NUCLEOTIDE SEQUENCE [LARGE SCALE GENOMIC DNA]</scope>
    <source>
        <strain evidence="10 11">AJ004</strain>
    </source>
</reference>
<evidence type="ECO:0000256" key="2">
    <source>
        <dbReference type="ARBA" id="ARBA00022448"/>
    </source>
</evidence>
<dbReference type="KEGG" id="fki:FK004_12555"/>
<accession>A0A2S1LQF7</accession>
<dbReference type="OrthoDB" id="8764943at2"/>
<dbReference type="InterPro" id="IPR039426">
    <property type="entry name" value="TonB-dep_rcpt-like"/>
</dbReference>
<dbReference type="GO" id="GO:0044718">
    <property type="term" value="P:siderophore transmembrane transport"/>
    <property type="evidence" value="ECO:0007669"/>
    <property type="project" value="TreeGrafter"/>
</dbReference>
<dbReference type="Gene3D" id="2.170.130.10">
    <property type="entry name" value="TonB-dependent receptor, plug domain"/>
    <property type="match status" value="1"/>
</dbReference>
<evidence type="ECO:0000256" key="1">
    <source>
        <dbReference type="ARBA" id="ARBA00004571"/>
    </source>
</evidence>
<name>A0A2S1LQF7_9FLAO</name>
<dbReference type="Proteomes" id="UP000244677">
    <property type="component" value="Chromosome"/>
</dbReference>
<protein>
    <recommendedName>
        <fullName evidence="9">Outer membrane protein beta-barrel domain-containing protein</fullName>
    </recommendedName>
</protein>
<dbReference type="GO" id="GO:0015344">
    <property type="term" value="F:siderophore uptake transmembrane transporter activity"/>
    <property type="evidence" value="ECO:0007669"/>
    <property type="project" value="TreeGrafter"/>
</dbReference>
<sequence length="627" mass="71156">MRNKLLFCLSLFFTTSILSAQQYTVSGTITNQNNRPLEFVNAILLKNDTIAIQKTTADSLGVFSMIAEQGDYTLRLEQFGTLVLKREISLFQTTNLGNITVEESILLEGVTINAQKKLVEQKMDRLVYNVENSIASQAMNGLDAIRNTPLVRVQDDNISIVGKGGVSVMINDRIVNLSGNELTNYLQSLRSDDIARIEVITTPPSKYDAQGNSGIINIILKRNPNMGWSGNVSGTYQRNSYNGYRTGATLNYQSEKWSSSLKIRKYDLAYQLDGTRNLIGGQNSIYTTETRKDQASAFGLNYSLDYKINDHSNAGFIYDFSQGNYDINAEGSSRYEQQTQVDSTLNTRAVQHWKTPTHTFNAYYDVKLDTLGKKINFTGNYLSNAPDKNNDFNTDNTTTNNQAIVRNNSNMQYSIYSGQADLTIPYKFLTLETGAKYTFLDNTSNVGYYNYTGSNYILDPQNSNMFEYKEHNYAGYISLQKEFNEEWSAKAGLRYEYTALQGQAPGDENSNLKKEYGKLFPTAYVSYKPDEDHVFSLNYSRRINRPDFQSLNPFRWYTNPYMYYSGTPTLQPSYNNNVELSYSYKGKLTFGLYNQNSRNTTSSIARLEDGIYSNVIENAYNQNRTGE</sequence>
<gene>
    <name evidence="10" type="ORF">FK004_12555</name>
</gene>
<dbReference type="InterPro" id="IPR037066">
    <property type="entry name" value="Plug_dom_sf"/>
</dbReference>
<dbReference type="EMBL" id="CP020919">
    <property type="protein sequence ID" value="AWG25993.1"/>
    <property type="molecule type" value="Genomic_DNA"/>
</dbReference>
<evidence type="ECO:0000256" key="7">
    <source>
        <dbReference type="ARBA" id="ARBA00023237"/>
    </source>
</evidence>
<keyword evidence="2" id="KW-0813">Transport</keyword>
<keyword evidence="3" id="KW-1134">Transmembrane beta strand</keyword>
<keyword evidence="4" id="KW-0812">Transmembrane</keyword>
<feature type="signal peptide" evidence="8">
    <location>
        <begin position="1"/>
        <end position="20"/>
    </location>
</feature>
<evidence type="ECO:0000256" key="3">
    <source>
        <dbReference type="ARBA" id="ARBA00022452"/>
    </source>
</evidence>
<dbReference type="SUPFAM" id="SSF56935">
    <property type="entry name" value="Porins"/>
    <property type="match status" value="1"/>
</dbReference>
<keyword evidence="5 8" id="KW-0732">Signal</keyword>
<evidence type="ECO:0000256" key="4">
    <source>
        <dbReference type="ARBA" id="ARBA00022692"/>
    </source>
</evidence>
<dbReference type="RefSeq" id="WP_108737534.1">
    <property type="nucleotide sequence ID" value="NZ_CP020919.1"/>
</dbReference>
<dbReference type="InterPro" id="IPR008969">
    <property type="entry name" value="CarboxyPept-like_regulatory"/>
</dbReference>
<comment type="subcellular location">
    <subcellularLocation>
        <location evidence="1">Cell outer membrane</location>
        <topology evidence="1">Multi-pass membrane protein</topology>
    </subcellularLocation>
</comment>
<evidence type="ECO:0000313" key="10">
    <source>
        <dbReference type="EMBL" id="AWG25993.1"/>
    </source>
</evidence>
<dbReference type="InterPro" id="IPR041700">
    <property type="entry name" value="OMP_b-brl_3"/>
</dbReference>
<feature type="chain" id="PRO_5015534106" description="Outer membrane protein beta-barrel domain-containing protein" evidence="8">
    <location>
        <begin position="21"/>
        <end position="627"/>
    </location>
</feature>
<dbReference type="AlphaFoldDB" id="A0A2S1LQF7"/>
<feature type="domain" description="Outer membrane protein beta-barrel" evidence="9">
    <location>
        <begin position="367"/>
        <end position="626"/>
    </location>
</feature>
<evidence type="ECO:0000259" key="9">
    <source>
        <dbReference type="Pfam" id="PF14905"/>
    </source>
</evidence>
<dbReference type="PANTHER" id="PTHR30069:SF29">
    <property type="entry name" value="HEMOGLOBIN AND HEMOGLOBIN-HAPTOGLOBIN-BINDING PROTEIN 1-RELATED"/>
    <property type="match status" value="1"/>
</dbReference>
<dbReference type="SUPFAM" id="SSF49464">
    <property type="entry name" value="Carboxypeptidase regulatory domain-like"/>
    <property type="match status" value="1"/>
</dbReference>
<dbReference type="Pfam" id="PF14905">
    <property type="entry name" value="OMP_b-brl_3"/>
    <property type="match status" value="1"/>
</dbReference>
<keyword evidence="6" id="KW-0472">Membrane</keyword>
<evidence type="ECO:0000256" key="5">
    <source>
        <dbReference type="ARBA" id="ARBA00022729"/>
    </source>
</evidence>
<dbReference type="GO" id="GO:0009279">
    <property type="term" value="C:cell outer membrane"/>
    <property type="evidence" value="ECO:0007669"/>
    <property type="project" value="UniProtKB-SubCell"/>
</dbReference>
<proteinExistence type="predicted"/>
<keyword evidence="7" id="KW-0998">Cell outer membrane</keyword>
<evidence type="ECO:0000256" key="8">
    <source>
        <dbReference type="SAM" id="SignalP"/>
    </source>
</evidence>
<evidence type="ECO:0000256" key="6">
    <source>
        <dbReference type="ARBA" id="ARBA00023136"/>
    </source>
</evidence>